<dbReference type="SUPFAM" id="SSF53335">
    <property type="entry name" value="S-adenosyl-L-methionine-dependent methyltransferases"/>
    <property type="match status" value="1"/>
</dbReference>
<reference evidence="7" key="1">
    <citation type="journal article" date="2019" name="Int. J. Syst. Evol. Microbiol.">
        <title>The Global Catalogue of Microorganisms (GCM) 10K type strain sequencing project: providing services to taxonomists for standard genome sequencing and annotation.</title>
        <authorList>
            <consortium name="The Broad Institute Genomics Platform"/>
            <consortium name="The Broad Institute Genome Sequencing Center for Infectious Disease"/>
            <person name="Wu L."/>
            <person name="Ma J."/>
        </authorList>
    </citation>
    <scope>NUCLEOTIDE SEQUENCE [LARGE SCALE GENOMIC DNA]</scope>
    <source>
        <strain evidence="7">CGMCC 4.7304</strain>
    </source>
</reference>
<dbReference type="Proteomes" id="UP001596083">
    <property type="component" value="Unassembled WGS sequence"/>
</dbReference>
<protein>
    <submittedName>
        <fullName evidence="6">Methyltransferase domain-containing protein</fullName>
    </submittedName>
</protein>
<dbReference type="PANTHER" id="PTHR44068">
    <property type="entry name" value="ZGC:194242"/>
    <property type="match status" value="1"/>
</dbReference>
<dbReference type="InterPro" id="IPR029063">
    <property type="entry name" value="SAM-dependent_MTases_sf"/>
</dbReference>
<dbReference type="Pfam" id="PF08241">
    <property type="entry name" value="Methyltransf_11"/>
    <property type="match status" value="1"/>
</dbReference>
<dbReference type="PANTHER" id="PTHR44068:SF11">
    <property type="entry name" value="GERANYL DIPHOSPHATE 2-C-METHYLTRANSFERASE"/>
    <property type="match status" value="1"/>
</dbReference>
<dbReference type="InterPro" id="IPR013216">
    <property type="entry name" value="Methyltransf_11"/>
</dbReference>
<keyword evidence="1 6" id="KW-0489">Methyltransferase</keyword>
<keyword evidence="7" id="KW-1185">Reference proteome</keyword>
<evidence type="ECO:0000313" key="7">
    <source>
        <dbReference type="Proteomes" id="UP001596083"/>
    </source>
</evidence>
<evidence type="ECO:0000256" key="4">
    <source>
        <dbReference type="SAM" id="MobiDB-lite"/>
    </source>
</evidence>
<dbReference type="EMBL" id="JBHSPB010000002">
    <property type="protein sequence ID" value="MFC5719496.1"/>
    <property type="molecule type" value="Genomic_DNA"/>
</dbReference>
<name>A0ABW0YSI1_9ACTN</name>
<evidence type="ECO:0000256" key="1">
    <source>
        <dbReference type="ARBA" id="ARBA00022603"/>
    </source>
</evidence>
<dbReference type="InterPro" id="IPR050447">
    <property type="entry name" value="Erg6_SMT_methyltransf"/>
</dbReference>
<proteinExistence type="predicted"/>
<dbReference type="InterPro" id="IPR020803">
    <property type="entry name" value="MeTfrase_dom"/>
</dbReference>
<evidence type="ECO:0000256" key="3">
    <source>
        <dbReference type="ARBA" id="ARBA00022691"/>
    </source>
</evidence>
<dbReference type="GO" id="GO:0008168">
    <property type="term" value="F:methyltransferase activity"/>
    <property type="evidence" value="ECO:0007669"/>
    <property type="project" value="UniProtKB-KW"/>
</dbReference>
<feature type="compositionally biased region" description="Low complexity" evidence="4">
    <location>
        <begin position="1"/>
        <end position="16"/>
    </location>
</feature>
<dbReference type="Gene3D" id="3.40.50.150">
    <property type="entry name" value="Vaccinia Virus protein VP39"/>
    <property type="match status" value="1"/>
</dbReference>
<comment type="caution">
    <text evidence="6">The sequence shown here is derived from an EMBL/GenBank/DDBJ whole genome shotgun (WGS) entry which is preliminary data.</text>
</comment>
<feature type="region of interest" description="Disordered" evidence="4">
    <location>
        <begin position="1"/>
        <end position="25"/>
    </location>
</feature>
<keyword evidence="3" id="KW-0949">S-adenosyl-L-methionine</keyword>
<evidence type="ECO:0000256" key="2">
    <source>
        <dbReference type="ARBA" id="ARBA00022679"/>
    </source>
</evidence>
<dbReference type="SMART" id="SM00828">
    <property type="entry name" value="PKS_MT"/>
    <property type="match status" value="1"/>
</dbReference>
<gene>
    <name evidence="6" type="ORF">ACFP1Z_04755</name>
</gene>
<evidence type="ECO:0000259" key="5">
    <source>
        <dbReference type="SMART" id="SM00828"/>
    </source>
</evidence>
<accession>A0ABW0YSI1</accession>
<organism evidence="6 7">
    <name type="scientific">Streptomyces gamaensis</name>
    <dbReference type="NCBI Taxonomy" id="1763542"/>
    <lineage>
        <taxon>Bacteria</taxon>
        <taxon>Bacillati</taxon>
        <taxon>Actinomycetota</taxon>
        <taxon>Actinomycetes</taxon>
        <taxon>Kitasatosporales</taxon>
        <taxon>Streptomycetaceae</taxon>
        <taxon>Streptomyces</taxon>
    </lineage>
</organism>
<dbReference type="CDD" id="cd02440">
    <property type="entry name" value="AdoMet_MTases"/>
    <property type="match status" value="1"/>
</dbReference>
<dbReference type="RefSeq" id="WP_390314585.1">
    <property type="nucleotide sequence ID" value="NZ_JBHSPB010000002.1"/>
</dbReference>
<evidence type="ECO:0000313" key="6">
    <source>
        <dbReference type="EMBL" id="MFC5719496.1"/>
    </source>
</evidence>
<keyword evidence="2" id="KW-0808">Transferase</keyword>
<sequence length="295" mass="31868">MTSRTAPASPQSPASSDLSGLPMPLPDPAEVGRLYDRFTALGDASLGENLHFGYWDSPDSTVPLAEATDRLTDMMADRLRVGPGARVLDLGCGTGAPGVRTARRTGAHVTGVSVSAEQIRRAEALAEGAGLAGRMTFRQANALELPFPDGSFDAVLALESIIHMPDRGRVLAEAGRVLRPGGRIVLTDFLERAEIPAAGRPAVERYLRDFMMTMVSAEVYPPLLRAAGLWLEELLDISDHTLRQTFVLLSERIRKARAELTGRYGEEMVDQFDPGDLVGIEEFGYLLLVAAKPGR</sequence>
<dbReference type="GO" id="GO:0032259">
    <property type="term" value="P:methylation"/>
    <property type="evidence" value="ECO:0007669"/>
    <property type="project" value="UniProtKB-KW"/>
</dbReference>
<feature type="domain" description="Polyketide synthase-like methyltransferase" evidence="5">
    <location>
        <begin position="80"/>
        <end position="274"/>
    </location>
</feature>